<gene>
    <name evidence="1" type="ORF">BECKDK2373B_GA0170837_12381</name>
</gene>
<evidence type="ECO:0000313" key="1">
    <source>
        <dbReference type="EMBL" id="VFJ69228.1"/>
    </source>
</evidence>
<dbReference type="EMBL" id="CAADEX010000238">
    <property type="protein sequence ID" value="VFJ69228.1"/>
    <property type="molecule type" value="Genomic_DNA"/>
</dbReference>
<evidence type="ECO:0008006" key="2">
    <source>
        <dbReference type="Google" id="ProtNLM"/>
    </source>
</evidence>
<protein>
    <recommendedName>
        <fullName evidence="2">ParE toxin of type II toxin-antitoxin system, parDE</fullName>
    </recommendedName>
</protein>
<reference evidence="1" key="1">
    <citation type="submission" date="2019-02" db="EMBL/GenBank/DDBJ databases">
        <authorList>
            <person name="Gruber-Vodicka R. H."/>
            <person name="Seah K. B. B."/>
        </authorList>
    </citation>
    <scope>NUCLEOTIDE SEQUENCE</scope>
    <source>
        <strain evidence="1">BECK_DK47</strain>
    </source>
</reference>
<organism evidence="1">
    <name type="scientific">Candidatus Kentrum sp. DK</name>
    <dbReference type="NCBI Taxonomy" id="2126562"/>
    <lineage>
        <taxon>Bacteria</taxon>
        <taxon>Pseudomonadati</taxon>
        <taxon>Pseudomonadota</taxon>
        <taxon>Gammaproteobacteria</taxon>
        <taxon>Candidatus Kentrum</taxon>
    </lineage>
</organism>
<name>A0A450TN89_9GAMM</name>
<sequence>MKKYKVNLSDAAKDDLHELYDYIVPDRKPSKMPTEARISVTSKRRFFTWGLFFGLYAEPNENFSHSGDMRSIPIPATRFGRLAKSR</sequence>
<proteinExistence type="predicted"/>
<dbReference type="AlphaFoldDB" id="A0A450TN89"/>
<accession>A0A450TN89</accession>